<organism evidence="2 3">
    <name type="scientific">Xenorhabdus mauleonii</name>
    <dbReference type="NCBI Taxonomy" id="351675"/>
    <lineage>
        <taxon>Bacteria</taxon>
        <taxon>Pseudomonadati</taxon>
        <taxon>Pseudomonadota</taxon>
        <taxon>Gammaproteobacteria</taxon>
        <taxon>Enterobacterales</taxon>
        <taxon>Morganellaceae</taxon>
        <taxon>Xenorhabdus</taxon>
    </lineage>
</organism>
<dbReference type="Proteomes" id="UP000198919">
    <property type="component" value="Unassembled WGS sequence"/>
</dbReference>
<reference evidence="3" key="2">
    <citation type="submission" date="2016-10" db="EMBL/GenBank/DDBJ databases">
        <authorList>
            <person name="Varghese N."/>
            <person name="Submissions S."/>
        </authorList>
    </citation>
    <scope>NUCLEOTIDE SEQUENCE [LARGE SCALE GENOMIC DNA]</scope>
    <source>
        <strain evidence="3">DSM 17908</strain>
    </source>
</reference>
<gene>
    <name evidence="2" type="ORF">SAMN05421680_1293</name>
    <name evidence="1" type="ORF">Xmau_03516</name>
</gene>
<evidence type="ECO:0000313" key="2">
    <source>
        <dbReference type="EMBL" id="SFK10151.1"/>
    </source>
</evidence>
<reference evidence="1 4" key="3">
    <citation type="journal article" date="2017" name="Nat. Microbiol.">
        <title>Natural product diversity associated with the nematode symbionts Photorhabdus and Xenorhabdus.</title>
        <authorList>
            <person name="Tobias N.J."/>
            <person name="Wolff H."/>
            <person name="Djahanschiri B."/>
            <person name="Grundmann F."/>
            <person name="Kronenwerth M."/>
            <person name="Shi Y.M."/>
            <person name="Simonyi S."/>
            <person name="Grun P."/>
            <person name="Shapiro-Ilan D."/>
            <person name="Pidot S.J."/>
            <person name="Stinear T.P."/>
            <person name="Ebersberger I."/>
            <person name="Bode H.B."/>
        </authorList>
    </citation>
    <scope>NUCLEOTIDE SEQUENCE [LARGE SCALE GENOMIC DNA]</scope>
    <source>
        <strain evidence="1 4">DSM 17908</strain>
    </source>
</reference>
<evidence type="ECO:0000313" key="1">
    <source>
        <dbReference type="EMBL" id="PHM38131.1"/>
    </source>
</evidence>
<dbReference type="EMBL" id="NITY01000017">
    <property type="protein sequence ID" value="PHM38131.1"/>
    <property type="molecule type" value="Genomic_DNA"/>
</dbReference>
<keyword evidence="4" id="KW-1185">Reference proteome</keyword>
<proteinExistence type="predicted"/>
<evidence type="ECO:0000313" key="3">
    <source>
        <dbReference type="Proteomes" id="UP000198919"/>
    </source>
</evidence>
<dbReference type="AlphaFoldDB" id="A0A1I3WUP2"/>
<accession>A0A1I3WUP2</accession>
<sequence>MKEREFKYDDGEFREDFSPHYAIARLRLVIHLMMV</sequence>
<dbReference type="Proteomes" id="UP000224607">
    <property type="component" value="Unassembled WGS sequence"/>
</dbReference>
<evidence type="ECO:0000313" key="4">
    <source>
        <dbReference type="Proteomes" id="UP000224607"/>
    </source>
</evidence>
<name>A0A1I3WUP2_9GAMM</name>
<protein>
    <submittedName>
        <fullName evidence="2">Uncharacterized protein</fullName>
    </submittedName>
</protein>
<reference evidence="2" key="1">
    <citation type="submission" date="2016-10" db="EMBL/GenBank/DDBJ databases">
        <authorList>
            <person name="de Groot N.N."/>
        </authorList>
    </citation>
    <scope>NUCLEOTIDE SEQUENCE [LARGE SCALE GENOMIC DNA]</scope>
    <source>
        <strain evidence="2">DSM 17908</strain>
    </source>
</reference>
<dbReference type="EMBL" id="FORG01000029">
    <property type="protein sequence ID" value="SFK10151.1"/>
    <property type="molecule type" value="Genomic_DNA"/>
</dbReference>